<evidence type="ECO:0000256" key="1">
    <source>
        <dbReference type="SAM" id="MobiDB-lite"/>
    </source>
</evidence>
<dbReference type="AlphaFoldDB" id="A0A8S3T3M0"/>
<feature type="region of interest" description="Disordered" evidence="1">
    <location>
        <begin position="230"/>
        <end position="521"/>
    </location>
</feature>
<dbReference type="OrthoDB" id="5988132at2759"/>
<protein>
    <submittedName>
        <fullName evidence="2">Uncharacterized protein</fullName>
    </submittedName>
</protein>
<sequence length="521" mass="59998">MMNMSFLQDTQASYQREETLQYLNRFLEVNGSKTISSLPLKSWFELSKNLNTCMVDYKILFTASLDVFPENFSDVSQQIFVSNSTEKVTSDKNIKPLAMLSTIAKFYQKSESWQHRRQLLSMLSLFMTYQEVLQLIPDFTELKYYTSKKHGEKFGYGLPVPLAEIHRQKMDSFLEFITSPHIIRNLPYDAGITIGGQQITEEAHGKLNAGITIGGQHITEEAHGKLNAGITIGTTDNDHWTTDNRRSPLKVEHGKRTTDNRRSPLKVDARGQQITEGPLKMQGSPLGGQQITEEAHGDRDAGITIGGKRDEEDNRRSPLKDERGMKEDNRSPLKDEGGMKEDNRRSPLKDEGGMKEDNRKSSPLKDEGRMKEDNRRSPLKDEGRMKEDNRRSPLKDEGRMKEDNRRSPLKDEGGMKEDNRRSPLKDEGRMKEDNRRSPLKDEGRMKEDNRRSPLKDEGGMKEDNRRSPLKDEGRMKEDNRRSPLKDEGRMKEDNRRSPLKDEGGMKEDNRRSPLKDEYIFL</sequence>
<evidence type="ECO:0000313" key="3">
    <source>
        <dbReference type="Proteomes" id="UP000683360"/>
    </source>
</evidence>
<reference evidence="2" key="1">
    <citation type="submission" date="2021-03" db="EMBL/GenBank/DDBJ databases">
        <authorList>
            <person name="Bekaert M."/>
        </authorList>
    </citation>
    <scope>NUCLEOTIDE SEQUENCE</scope>
</reference>
<evidence type="ECO:0000313" key="2">
    <source>
        <dbReference type="EMBL" id="CAG2223556.1"/>
    </source>
</evidence>
<keyword evidence="3" id="KW-1185">Reference proteome</keyword>
<gene>
    <name evidence="2" type="ORF">MEDL_36831</name>
</gene>
<comment type="caution">
    <text evidence="2">The sequence shown here is derived from an EMBL/GenBank/DDBJ whole genome shotgun (WGS) entry which is preliminary data.</text>
</comment>
<name>A0A8S3T3M0_MYTED</name>
<accession>A0A8S3T3M0</accession>
<feature type="compositionally biased region" description="Basic and acidic residues" evidence="1">
    <location>
        <begin position="293"/>
        <end position="521"/>
    </location>
</feature>
<proteinExistence type="predicted"/>
<dbReference type="Proteomes" id="UP000683360">
    <property type="component" value="Unassembled WGS sequence"/>
</dbReference>
<feature type="compositionally biased region" description="Basic and acidic residues" evidence="1">
    <location>
        <begin position="236"/>
        <end position="269"/>
    </location>
</feature>
<dbReference type="EMBL" id="CAJPWZ010001790">
    <property type="protein sequence ID" value="CAG2223556.1"/>
    <property type="molecule type" value="Genomic_DNA"/>
</dbReference>
<organism evidence="2 3">
    <name type="scientific">Mytilus edulis</name>
    <name type="common">Blue mussel</name>
    <dbReference type="NCBI Taxonomy" id="6550"/>
    <lineage>
        <taxon>Eukaryota</taxon>
        <taxon>Metazoa</taxon>
        <taxon>Spiralia</taxon>
        <taxon>Lophotrochozoa</taxon>
        <taxon>Mollusca</taxon>
        <taxon>Bivalvia</taxon>
        <taxon>Autobranchia</taxon>
        <taxon>Pteriomorphia</taxon>
        <taxon>Mytilida</taxon>
        <taxon>Mytiloidea</taxon>
        <taxon>Mytilidae</taxon>
        <taxon>Mytilinae</taxon>
        <taxon>Mytilus</taxon>
    </lineage>
</organism>